<dbReference type="PANTHER" id="PTHR12897:SF4">
    <property type="entry name" value="REGULATOR OF MON1-CCZ1 COMPLEX"/>
    <property type="match status" value="1"/>
</dbReference>
<name>A0AAD9MK13_PROWI</name>
<evidence type="ECO:0000313" key="2">
    <source>
        <dbReference type="EMBL" id="KAK2075543.1"/>
    </source>
</evidence>
<feature type="region of interest" description="Disordered" evidence="1">
    <location>
        <begin position="330"/>
        <end position="360"/>
    </location>
</feature>
<dbReference type="GO" id="GO:0005765">
    <property type="term" value="C:lysosomal membrane"/>
    <property type="evidence" value="ECO:0007669"/>
    <property type="project" value="TreeGrafter"/>
</dbReference>
<dbReference type="InterPro" id="IPR040371">
    <property type="entry name" value="RMC1"/>
</dbReference>
<dbReference type="Proteomes" id="UP001255856">
    <property type="component" value="Unassembled WGS sequence"/>
</dbReference>
<organism evidence="2 3">
    <name type="scientific">Prototheca wickerhamii</name>
    <dbReference type="NCBI Taxonomy" id="3111"/>
    <lineage>
        <taxon>Eukaryota</taxon>
        <taxon>Viridiplantae</taxon>
        <taxon>Chlorophyta</taxon>
        <taxon>core chlorophytes</taxon>
        <taxon>Trebouxiophyceae</taxon>
        <taxon>Chlorellales</taxon>
        <taxon>Chlorellaceae</taxon>
        <taxon>Prototheca</taxon>
    </lineage>
</organism>
<reference evidence="2" key="1">
    <citation type="submission" date="2021-01" db="EMBL/GenBank/DDBJ databases">
        <authorList>
            <person name="Eckstrom K.M.E."/>
        </authorList>
    </citation>
    <scope>NUCLEOTIDE SEQUENCE</scope>
    <source>
        <strain evidence="2">UVCC 0001</strain>
    </source>
</reference>
<evidence type="ECO:0000256" key="1">
    <source>
        <dbReference type="SAM" id="MobiDB-lite"/>
    </source>
</evidence>
<dbReference type="EMBL" id="JASFZW010000014">
    <property type="protein sequence ID" value="KAK2075543.1"/>
    <property type="molecule type" value="Genomic_DNA"/>
</dbReference>
<feature type="compositionally biased region" description="Acidic residues" evidence="1">
    <location>
        <begin position="330"/>
        <end position="341"/>
    </location>
</feature>
<dbReference type="GO" id="GO:0035658">
    <property type="term" value="C:Mon1-Ccz1 complex"/>
    <property type="evidence" value="ECO:0007669"/>
    <property type="project" value="InterPro"/>
</dbReference>
<protein>
    <recommendedName>
        <fullName evidence="4">Mic1 domain-containing protein</fullName>
    </recommendedName>
</protein>
<dbReference type="PANTHER" id="PTHR12897">
    <property type="entry name" value="COLON CANCER-ASSOCIATED PROTEIN MIC1"/>
    <property type="match status" value="1"/>
</dbReference>
<gene>
    <name evidence="2" type="ORF">QBZ16_001651</name>
</gene>
<evidence type="ECO:0000313" key="3">
    <source>
        <dbReference type="Proteomes" id="UP001255856"/>
    </source>
</evidence>
<dbReference type="GO" id="GO:0031902">
    <property type="term" value="C:late endosome membrane"/>
    <property type="evidence" value="ECO:0007669"/>
    <property type="project" value="TreeGrafter"/>
</dbReference>
<evidence type="ECO:0008006" key="4">
    <source>
        <dbReference type="Google" id="ProtNLM"/>
    </source>
</evidence>
<accession>A0AAD9MK13</accession>
<comment type="caution">
    <text evidence="2">The sequence shown here is derived from an EMBL/GenBank/DDBJ whole genome shotgun (WGS) entry which is preliminary data.</text>
</comment>
<feature type="compositionally biased region" description="Low complexity" evidence="1">
    <location>
        <begin position="50"/>
        <end position="64"/>
    </location>
</feature>
<dbReference type="AlphaFoldDB" id="A0AAD9MK13"/>
<feature type="region of interest" description="Disordered" evidence="1">
    <location>
        <begin position="41"/>
        <end position="76"/>
    </location>
</feature>
<keyword evidence="3" id="KW-1185">Reference proteome</keyword>
<dbReference type="GO" id="GO:0010506">
    <property type="term" value="P:regulation of autophagy"/>
    <property type="evidence" value="ECO:0007669"/>
    <property type="project" value="InterPro"/>
</dbReference>
<sequence length="661" mass="70398">MHVTLEDCGINWVPADGQRLFLDAAAGCLHTVEGRLVTSLQLPDGDRGTAEPGEAAARAAARGPLPSPQSSGSTTVRAGLVSAGPAVRAMLSSLDGSMTALRRGGRQLEIFDHATGNLFVEAPGAAEPGKTGRRDVDLLGFFWVQNEVGEPRLVMVTPLGLELYDLQPSRQGLRPPVTLSVPDTQWHLYDRACRLVILGFGPGGSRIQPVLFVPGSGATVRLPMLDLGPPWASSPVRGAESPEGAPVGPWCVWLLAPYRRAHLAFYDASAGALRLYRLFRDASSLAREYPLPGPARRIALSLIDNVVAVHLVESHVTLLYDIAGGRPLDAEDSSGSEDVSGDADALGVPHPSPPSPAAGTAASSLNALQLYLPDWALDAGQGVVYRLTLDLEEMTRASSDWDMRDMLSFLRRRSPSGVPSRDARAISVRLLRQAVADGRGLAAVRAGFDALTHETSSVYAFSVLEEHGACSGELPSEVIASQLFRPLLEAGRTSPDRLLGCLLECVASWECSGSERLDPGMGLVLWSILKQLKETHRVQRLLADHPLLISPELAKRILADGAAAGVTPARVAQLFVDAGHADEAVRLLLGRRQVESAARLARRLRVTAVPPGEILEAASASGDALLLASVYRLCAVHAQPAIPPLPIVALNARANYPEAWR</sequence>
<proteinExistence type="predicted"/>